<dbReference type="SMART" id="SM00388">
    <property type="entry name" value="HisKA"/>
    <property type="match status" value="1"/>
</dbReference>
<dbReference type="Pfam" id="PF02518">
    <property type="entry name" value="HATPase_c"/>
    <property type="match status" value="1"/>
</dbReference>
<organism evidence="18 19">
    <name type="scientific">Vibrio paucivorans</name>
    <dbReference type="NCBI Taxonomy" id="2829489"/>
    <lineage>
        <taxon>Bacteria</taxon>
        <taxon>Pseudomonadati</taxon>
        <taxon>Pseudomonadota</taxon>
        <taxon>Gammaproteobacteria</taxon>
        <taxon>Vibrionales</taxon>
        <taxon>Vibrionaceae</taxon>
        <taxon>Vibrio</taxon>
    </lineage>
</organism>
<evidence type="ECO:0000256" key="14">
    <source>
        <dbReference type="SAM" id="Phobius"/>
    </source>
</evidence>
<dbReference type="CDD" id="cd17546">
    <property type="entry name" value="REC_hyHK_CKI1_RcsC-like"/>
    <property type="match status" value="1"/>
</dbReference>
<dbReference type="InterPro" id="IPR003594">
    <property type="entry name" value="HATPase_dom"/>
</dbReference>
<evidence type="ECO:0000256" key="1">
    <source>
        <dbReference type="ARBA" id="ARBA00000085"/>
    </source>
</evidence>
<dbReference type="Proteomes" id="UP001155586">
    <property type="component" value="Unassembled WGS sequence"/>
</dbReference>
<evidence type="ECO:0000256" key="10">
    <source>
        <dbReference type="ARBA" id="ARBA00023012"/>
    </source>
</evidence>
<dbReference type="Gene3D" id="3.40.50.2300">
    <property type="match status" value="1"/>
</dbReference>
<dbReference type="Gene3D" id="6.10.340.10">
    <property type="match status" value="1"/>
</dbReference>
<keyword evidence="10" id="KW-0902">Two-component regulatory system</keyword>
<evidence type="ECO:0000313" key="18">
    <source>
        <dbReference type="EMBL" id="MCW8333796.1"/>
    </source>
</evidence>
<dbReference type="InterPro" id="IPR011006">
    <property type="entry name" value="CheY-like_superfamily"/>
</dbReference>
<reference evidence="18" key="1">
    <citation type="submission" date="2022-02" db="EMBL/GenBank/DDBJ databases">
        <title>Vibrio sp. nov., a new bacterium isolated from Bohai sea, China.</title>
        <authorList>
            <person name="Yuan Y."/>
        </authorList>
    </citation>
    <scope>NUCLEOTIDE SEQUENCE</scope>
    <source>
        <strain evidence="18">DBSS07</strain>
    </source>
</reference>
<comment type="subunit">
    <text evidence="11">At low DSF concentrations, interacts with RpfF.</text>
</comment>
<comment type="caution">
    <text evidence="18">The sequence shown here is derived from an EMBL/GenBank/DDBJ whole genome shotgun (WGS) entry which is preliminary data.</text>
</comment>
<dbReference type="GO" id="GO:0005524">
    <property type="term" value="F:ATP binding"/>
    <property type="evidence" value="ECO:0007669"/>
    <property type="project" value="UniProtKB-KW"/>
</dbReference>
<evidence type="ECO:0000256" key="11">
    <source>
        <dbReference type="ARBA" id="ARBA00064003"/>
    </source>
</evidence>
<keyword evidence="14" id="KW-0472">Membrane</keyword>
<feature type="modified residue" description="4-aspartylphosphate" evidence="13">
    <location>
        <position position="565"/>
    </location>
</feature>
<dbReference type="RefSeq" id="WP_265687271.1">
    <property type="nucleotide sequence ID" value="NZ_JAKRRX010000035.1"/>
</dbReference>
<evidence type="ECO:0000256" key="9">
    <source>
        <dbReference type="ARBA" id="ARBA00022840"/>
    </source>
</evidence>
<keyword evidence="8" id="KW-0378">Hydrolase</keyword>
<evidence type="ECO:0000256" key="12">
    <source>
        <dbReference type="ARBA" id="ARBA00068150"/>
    </source>
</evidence>
<dbReference type="SUPFAM" id="SSF55874">
    <property type="entry name" value="ATPase domain of HSP90 chaperone/DNA topoisomerase II/histidine kinase"/>
    <property type="match status" value="1"/>
</dbReference>
<keyword evidence="19" id="KW-1185">Reference proteome</keyword>
<comment type="subcellular location">
    <subcellularLocation>
        <location evidence="2">Membrane</location>
    </subcellularLocation>
</comment>
<dbReference type="InterPro" id="IPR036890">
    <property type="entry name" value="HATPase_C_sf"/>
</dbReference>
<dbReference type="InterPro" id="IPR003660">
    <property type="entry name" value="HAMP_dom"/>
</dbReference>
<dbReference type="PANTHER" id="PTHR45339">
    <property type="entry name" value="HYBRID SIGNAL TRANSDUCTION HISTIDINE KINASE J"/>
    <property type="match status" value="1"/>
</dbReference>
<feature type="domain" description="HAMP" evidence="17">
    <location>
        <begin position="173"/>
        <end position="228"/>
    </location>
</feature>
<evidence type="ECO:0000256" key="8">
    <source>
        <dbReference type="ARBA" id="ARBA00022801"/>
    </source>
</evidence>
<evidence type="ECO:0000259" key="17">
    <source>
        <dbReference type="PROSITE" id="PS50885"/>
    </source>
</evidence>
<dbReference type="SMART" id="SM00448">
    <property type="entry name" value="REC"/>
    <property type="match status" value="1"/>
</dbReference>
<dbReference type="Gene3D" id="3.30.565.10">
    <property type="entry name" value="Histidine kinase-like ATPase, C-terminal domain"/>
    <property type="match status" value="1"/>
</dbReference>
<keyword evidence="14" id="KW-0812">Transmembrane</keyword>
<dbReference type="GO" id="GO:0016787">
    <property type="term" value="F:hydrolase activity"/>
    <property type="evidence" value="ECO:0007669"/>
    <property type="project" value="UniProtKB-KW"/>
</dbReference>
<dbReference type="PROSITE" id="PS50109">
    <property type="entry name" value="HIS_KIN"/>
    <property type="match status" value="1"/>
</dbReference>
<dbReference type="SMART" id="SM00387">
    <property type="entry name" value="HATPase_c"/>
    <property type="match status" value="1"/>
</dbReference>
<evidence type="ECO:0000259" key="16">
    <source>
        <dbReference type="PROSITE" id="PS50110"/>
    </source>
</evidence>
<dbReference type="SUPFAM" id="SSF52172">
    <property type="entry name" value="CheY-like"/>
    <property type="match status" value="1"/>
</dbReference>
<dbReference type="InterPro" id="IPR004358">
    <property type="entry name" value="Sig_transdc_His_kin-like_C"/>
</dbReference>
<feature type="transmembrane region" description="Helical" evidence="14">
    <location>
        <begin position="145"/>
        <end position="170"/>
    </location>
</feature>
<sequence>MTQKNRTQRQLGIDKQLVGLTVLVSIVFALINASLNFYLDYQEEWAQLDAELTQLEESNISSFSASLWVEDREQLQTLSEGVMKNPKISYLKIQDDLGTIVELGVPVKGESLERDWELEHLMGGKTYHLATLTIQSDLVPVYAKLWNSFLIILLMQAVETFMIVACLLYITMKLVVKPITTLSTAMAEFGDGPIPSRIPDPKRTFNDEVTMLTQKYNECLDHIESNYSALMAEKLRAEVANQKKSEFLANMSHEIRTPMNGIVGVASLLDDEDATETQKEYLQVLTTSSNTLLDIINDILDFSKIEAGHFELEHAAFDLHELIQQQSDIFNVRAKEKNLLFECSVDEHIPNMLIGDSVRLRQVLINLLSNAIKFTSQGAITFDVRMSAMHSEHVSLLFSVSDTGIGIDKDKLQDVFEKFQQADGSTTRKYGGTGLGLAISKQIVQLMGGELEVVSSIGLGSNFFFNIQLPISKQPPEDGTKYTLPESSNKPNVCDFPRHTSMERIEETLAITSKYTVLVVEDTRINQQVVKIMLGKLGLKVEIAEHGQIALDMCKNNQYDAILMDCHMPVMDGYEATIQIRKQCPWAKDVPIVALTANVVSEDKQRCFDVGMNDFLSKPVTPHRLFETLNKYLTDLGNEKIEETETM</sequence>
<keyword evidence="14" id="KW-1133">Transmembrane helix</keyword>
<dbReference type="FunFam" id="3.30.565.10:FF:000010">
    <property type="entry name" value="Sensor histidine kinase RcsC"/>
    <property type="match status" value="1"/>
</dbReference>
<dbReference type="SMART" id="SM00304">
    <property type="entry name" value="HAMP"/>
    <property type="match status" value="1"/>
</dbReference>
<feature type="domain" description="Histidine kinase" evidence="15">
    <location>
        <begin position="250"/>
        <end position="473"/>
    </location>
</feature>
<keyword evidence="4 13" id="KW-0597">Phosphoprotein</keyword>
<dbReference type="FunFam" id="1.10.287.130:FF:000002">
    <property type="entry name" value="Two-component osmosensing histidine kinase"/>
    <property type="match status" value="1"/>
</dbReference>
<dbReference type="Pfam" id="PF00072">
    <property type="entry name" value="Response_reg"/>
    <property type="match status" value="1"/>
</dbReference>
<dbReference type="Pfam" id="PF17149">
    <property type="entry name" value="CHASE5"/>
    <property type="match status" value="1"/>
</dbReference>
<dbReference type="CDD" id="cd00082">
    <property type="entry name" value="HisKA"/>
    <property type="match status" value="1"/>
</dbReference>
<comment type="catalytic activity">
    <reaction evidence="1">
        <text>ATP + protein L-histidine = ADP + protein N-phospho-L-histidine.</text>
        <dbReference type="EC" id="2.7.13.3"/>
    </reaction>
</comment>
<dbReference type="SUPFAM" id="SSF47384">
    <property type="entry name" value="Homodimeric domain of signal transducing histidine kinase"/>
    <property type="match status" value="1"/>
</dbReference>
<dbReference type="InterPro" id="IPR036097">
    <property type="entry name" value="HisK_dim/P_sf"/>
</dbReference>
<evidence type="ECO:0000256" key="5">
    <source>
        <dbReference type="ARBA" id="ARBA00022679"/>
    </source>
</evidence>
<proteinExistence type="predicted"/>
<gene>
    <name evidence="18" type="ORF">MD483_08165</name>
</gene>
<dbReference type="Pfam" id="PF00512">
    <property type="entry name" value="HisKA"/>
    <property type="match status" value="1"/>
</dbReference>
<keyword evidence="6" id="KW-0547">Nucleotide-binding</keyword>
<evidence type="ECO:0000256" key="3">
    <source>
        <dbReference type="ARBA" id="ARBA00012438"/>
    </source>
</evidence>
<dbReference type="PROSITE" id="PS50110">
    <property type="entry name" value="RESPONSE_REGULATORY"/>
    <property type="match status" value="1"/>
</dbReference>
<evidence type="ECO:0000256" key="4">
    <source>
        <dbReference type="ARBA" id="ARBA00022553"/>
    </source>
</evidence>
<dbReference type="PRINTS" id="PR00344">
    <property type="entry name" value="BCTRLSENSOR"/>
</dbReference>
<dbReference type="InterPro" id="IPR033414">
    <property type="entry name" value="Sensor_dom"/>
</dbReference>
<feature type="domain" description="Response regulatory" evidence="16">
    <location>
        <begin position="516"/>
        <end position="633"/>
    </location>
</feature>
<keyword evidence="9 18" id="KW-0067">ATP-binding</keyword>
<keyword evidence="5" id="KW-0808">Transferase</keyword>
<dbReference type="InterPro" id="IPR001789">
    <property type="entry name" value="Sig_transdc_resp-reg_receiver"/>
</dbReference>
<dbReference type="EMBL" id="JAKRRX010000035">
    <property type="protein sequence ID" value="MCW8333796.1"/>
    <property type="molecule type" value="Genomic_DNA"/>
</dbReference>
<feature type="transmembrane region" description="Helical" evidence="14">
    <location>
        <begin position="20"/>
        <end position="39"/>
    </location>
</feature>
<evidence type="ECO:0000256" key="2">
    <source>
        <dbReference type="ARBA" id="ARBA00004370"/>
    </source>
</evidence>
<name>A0A9X3CDV1_9VIBR</name>
<dbReference type="GO" id="GO:0000155">
    <property type="term" value="F:phosphorelay sensor kinase activity"/>
    <property type="evidence" value="ECO:0007669"/>
    <property type="project" value="InterPro"/>
</dbReference>
<accession>A0A9X3CDV1</accession>
<evidence type="ECO:0000256" key="7">
    <source>
        <dbReference type="ARBA" id="ARBA00022777"/>
    </source>
</evidence>
<dbReference type="PANTHER" id="PTHR45339:SF1">
    <property type="entry name" value="HYBRID SIGNAL TRANSDUCTION HISTIDINE KINASE J"/>
    <property type="match status" value="1"/>
</dbReference>
<dbReference type="GO" id="GO:0016020">
    <property type="term" value="C:membrane"/>
    <property type="evidence" value="ECO:0007669"/>
    <property type="project" value="UniProtKB-SubCell"/>
</dbReference>
<dbReference type="PROSITE" id="PS50885">
    <property type="entry name" value="HAMP"/>
    <property type="match status" value="1"/>
</dbReference>
<protein>
    <recommendedName>
        <fullName evidence="12">Sensory/regulatory protein RpfC</fullName>
        <ecNumber evidence="3">2.7.13.3</ecNumber>
    </recommendedName>
</protein>
<evidence type="ECO:0000259" key="15">
    <source>
        <dbReference type="PROSITE" id="PS50109"/>
    </source>
</evidence>
<dbReference type="CDD" id="cd16922">
    <property type="entry name" value="HATPase_EvgS-ArcB-TorS-like"/>
    <property type="match status" value="1"/>
</dbReference>
<evidence type="ECO:0000256" key="13">
    <source>
        <dbReference type="PROSITE-ProRule" id="PRU00169"/>
    </source>
</evidence>
<dbReference type="InterPro" id="IPR005467">
    <property type="entry name" value="His_kinase_dom"/>
</dbReference>
<evidence type="ECO:0000256" key="6">
    <source>
        <dbReference type="ARBA" id="ARBA00022741"/>
    </source>
</evidence>
<dbReference type="Gene3D" id="1.10.287.130">
    <property type="match status" value="1"/>
</dbReference>
<dbReference type="EC" id="2.7.13.3" evidence="3"/>
<keyword evidence="7" id="KW-0418">Kinase</keyword>
<evidence type="ECO:0000313" key="19">
    <source>
        <dbReference type="Proteomes" id="UP001155586"/>
    </source>
</evidence>
<dbReference type="InterPro" id="IPR003661">
    <property type="entry name" value="HisK_dim/P_dom"/>
</dbReference>
<dbReference type="AlphaFoldDB" id="A0A9X3CDV1"/>